<dbReference type="InterPro" id="IPR001734">
    <property type="entry name" value="Na/solute_symporter"/>
</dbReference>
<feature type="transmembrane region" description="Helical" evidence="14">
    <location>
        <begin position="119"/>
        <end position="143"/>
    </location>
</feature>
<keyword evidence="10 14" id="KW-0472">Membrane</keyword>
<proteinExistence type="inferred from homology"/>
<dbReference type="GO" id="GO:0015293">
    <property type="term" value="F:symporter activity"/>
    <property type="evidence" value="ECO:0007669"/>
    <property type="project" value="UniProtKB-KW"/>
</dbReference>
<dbReference type="Gene3D" id="1.20.1730.10">
    <property type="entry name" value="Sodium/glucose cotransporter"/>
    <property type="match status" value="1"/>
</dbReference>
<dbReference type="GO" id="GO:0005886">
    <property type="term" value="C:plasma membrane"/>
    <property type="evidence" value="ECO:0007669"/>
    <property type="project" value="UniProtKB-SubCell"/>
</dbReference>
<evidence type="ECO:0000256" key="1">
    <source>
        <dbReference type="ARBA" id="ARBA00004651"/>
    </source>
</evidence>
<feature type="transmembrane region" description="Helical" evidence="14">
    <location>
        <begin position="535"/>
        <end position="556"/>
    </location>
</feature>
<feature type="transmembrane region" description="Helical" evidence="14">
    <location>
        <begin position="6"/>
        <end position="23"/>
    </location>
</feature>
<keyword evidence="11" id="KW-0739">Sodium transport</keyword>
<feature type="transmembrane region" description="Helical" evidence="14">
    <location>
        <begin position="70"/>
        <end position="92"/>
    </location>
</feature>
<feature type="transmembrane region" description="Helical" evidence="14">
    <location>
        <begin position="402"/>
        <end position="421"/>
    </location>
</feature>
<evidence type="ECO:0000256" key="12">
    <source>
        <dbReference type="ARBA" id="ARBA00033708"/>
    </source>
</evidence>
<evidence type="ECO:0000256" key="5">
    <source>
        <dbReference type="ARBA" id="ARBA00022692"/>
    </source>
</evidence>
<evidence type="ECO:0000256" key="8">
    <source>
        <dbReference type="ARBA" id="ARBA00023053"/>
    </source>
</evidence>
<dbReference type="GO" id="GO:0006814">
    <property type="term" value="P:sodium ion transport"/>
    <property type="evidence" value="ECO:0007669"/>
    <property type="project" value="UniProtKB-KW"/>
</dbReference>
<dbReference type="PANTHER" id="PTHR48086:SF3">
    <property type="entry name" value="SODIUM_PROLINE SYMPORTER"/>
    <property type="match status" value="1"/>
</dbReference>
<feature type="transmembrane region" description="Helical" evidence="14">
    <location>
        <begin position="184"/>
        <end position="205"/>
    </location>
</feature>
<keyword evidence="3" id="KW-0813">Transport</keyword>
<sequence>MLGNWDYLVIGLYLLFTMSIGMVCRKVAKNSSDFFRGGGNMMWWMTGMSGLASGLSAWTFTAAATRVYDMGFFMIYLYWLWVPAYLIIFFYLAQRYRQMRIITVADGIKRRYGRFTEQFWIWVQIPANMMIGAMWLMTVSIFMSAAVGVPLNWCILILGIVVTCVSLGAGAWSVIASDFVQMTIIIVGATTVLIRAVTLPAVGGVDGFMEQIPEGFTNFSVVESPSIWIAFLLLSMIMRIMQASDLSQEGAKFLSVKDGREAKKSAAMLTLGYLLVPIIAFVPVMICSFIYPDLSEIFPNMENPTEGAYMAIAAHVLPTGMVGLIVCAMFAASISSMDTALNRNAGFCVKNFYKEFIRPEADEKEQLLMGRVFTVILAVALITLATTLANNRTIGLFEFSNLVFSLVIPPMVVPAVFGFVYKKTPVWTGWSTVIVGFSAAFFTKTFISTDAAGKYIFGFGDQPMNSLESGDVTFMVITAVTLVCSISWFFFTSLFYKRVTPEHKESIDALFKDMRTPIDHVAEHSENNDATQYHIVGMLNLILGCLLMVGCLIPNSFSERMVFIYCGGVVTSIGGILLSIYRKKSKADSLVHGTYSRS</sequence>
<evidence type="ECO:0000256" key="3">
    <source>
        <dbReference type="ARBA" id="ARBA00022448"/>
    </source>
</evidence>
<reference evidence="15 16" key="1">
    <citation type="submission" date="2019-04" db="EMBL/GenBank/DDBJ databases">
        <authorList>
            <person name="Van Vliet M D."/>
        </authorList>
    </citation>
    <scope>NUCLEOTIDE SEQUENCE [LARGE SCALE GENOMIC DNA]</scope>
    <source>
        <strain evidence="15 16">F21</strain>
    </source>
</reference>
<feature type="transmembrane region" description="Helical" evidence="14">
    <location>
        <begin position="225"/>
        <end position="244"/>
    </location>
</feature>
<dbReference type="Proteomes" id="UP000346198">
    <property type="component" value="Unassembled WGS sequence"/>
</dbReference>
<dbReference type="Pfam" id="PF00474">
    <property type="entry name" value="SSF"/>
    <property type="match status" value="1"/>
</dbReference>
<evidence type="ECO:0000256" key="7">
    <source>
        <dbReference type="ARBA" id="ARBA00022989"/>
    </source>
</evidence>
<evidence type="ECO:0000256" key="13">
    <source>
        <dbReference type="RuleBase" id="RU362091"/>
    </source>
</evidence>
<evidence type="ECO:0000256" key="11">
    <source>
        <dbReference type="ARBA" id="ARBA00023201"/>
    </source>
</evidence>
<comment type="subcellular location">
    <subcellularLocation>
        <location evidence="1">Cell membrane</location>
        <topology evidence="1">Multi-pass membrane protein</topology>
    </subcellularLocation>
</comment>
<evidence type="ECO:0000313" key="15">
    <source>
        <dbReference type="EMBL" id="VGO19055.1"/>
    </source>
</evidence>
<comment type="similarity">
    <text evidence="2 13">Belongs to the sodium:solute symporter (SSF) (TC 2.A.21) family.</text>
</comment>
<keyword evidence="6" id="KW-0769">Symport</keyword>
<organism evidence="15 16">
    <name type="scientific">Pontiella sulfatireligans</name>
    <dbReference type="NCBI Taxonomy" id="2750658"/>
    <lineage>
        <taxon>Bacteria</taxon>
        <taxon>Pseudomonadati</taxon>
        <taxon>Kiritimatiellota</taxon>
        <taxon>Kiritimatiellia</taxon>
        <taxon>Kiritimatiellales</taxon>
        <taxon>Pontiellaceae</taxon>
        <taxon>Pontiella</taxon>
    </lineage>
</organism>
<feature type="transmembrane region" description="Helical" evidence="14">
    <location>
        <begin position="43"/>
        <end position="64"/>
    </location>
</feature>
<keyword evidence="9" id="KW-0406">Ion transport</keyword>
<evidence type="ECO:0000256" key="4">
    <source>
        <dbReference type="ARBA" id="ARBA00022475"/>
    </source>
</evidence>
<feature type="transmembrane region" description="Helical" evidence="14">
    <location>
        <begin position="433"/>
        <end position="452"/>
    </location>
</feature>
<evidence type="ECO:0000256" key="10">
    <source>
        <dbReference type="ARBA" id="ARBA00023136"/>
    </source>
</evidence>
<evidence type="ECO:0000256" key="9">
    <source>
        <dbReference type="ARBA" id="ARBA00023065"/>
    </source>
</evidence>
<evidence type="ECO:0000256" key="6">
    <source>
        <dbReference type="ARBA" id="ARBA00022847"/>
    </source>
</evidence>
<feature type="transmembrane region" description="Helical" evidence="14">
    <location>
        <begin position="562"/>
        <end position="581"/>
    </location>
</feature>
<dbReference type="AlphaFoldDB" id="A0A6C2UFX2"/>
<accession>A0A6C2UFX2</accession>
<feature type="transmembrane region" description="Helical" evidence="14">
    <location>
        <begin position="311"/>
        <end position="334"/>
    </location>
</feature>
<evidence type="ECO:0000313" key="16">
    <source>
        <dbReference type="Proteomes" id="UP000346198"/>
    </source>
</evidence>
<evidence type="ECO:0000256" key="2">
    <source>
        <dbReference type="ARBA" id="ARBA00006434"/>
    </source>
</evidence>
<gene>
    <name evidence="15" type="primary">sglT_5</name>
    <name evidence="15" type="ORF">SCARR_01111</name>
</gene>
<evidence type="ECO:0000256" key="14">
    <source>
        <dbReference type="SAM" id="Phobius"/>
    </source>
</evidence>
<dbReference type="EMBL" id="CAAHFH010000001">
    <property type="protein sequence ID" value="VGO19055.1"/>
    <property type="molecule type" value="Genomic_DNA"/>
</dbReference>
<feature type="transmembrane region" description="Helical" evidence="14">
    <location>
        <begin position="149"/>
        <end position="172"/>
    </location>
</feature>
<keyword evidence="4" id="KW-1003">Cell membrane</keyword>
<keyword evidence="8" id="KW-0915">Sodium</keyword>
<dbReference type="InterPro" id="IPR050277">
    <property type="entry name" value="Sodium:Solute_Symporter"/>
</dbReference>
<dbReference type="RefSeq" id="WP_136060487.1">
    <property type="nucleotide sequence ID" value="NZ_CAAHFH010000001.1"/>
</dbReference>
<protein>
    <submittedName>
        <fullName evidence="15">Sodium/glucose cotransporter</fullName>
    </submittedName>
</protein>
<keyword evidence="16" id="KW-1185">Reference proteome</keyword>
<dbReference type="PANTHER" id="PTHR48086">
    <property type="entry name" value="SODIUM/PROLINE SYMPORTER-RELATED"/>
    <property type="match status" value="1"/>
</dbReference>
<keyword evidence="7 14" id="KW-1133">Transmembrane helix</keyword>
<dbReference type="PROSITE" id="PS50283">
    <property type="entry name" value="NA_SOLUT_SYMP_3"/>
    <property type="match status" value="1"/>
</dbReference>
<feature type="transmembrane region" description="Helical" evidence="14">
    <location>
        <begin position="472"/>
        <end position="496"/>
    </location>
</feature>
<keyword evidence="5 14" id="KW-0812">Transmembrane</keyword>
<comment type="catalytic activity">
    <reaction evidence="12">
        <text>L-proline(in) + Na(+)(in) = L-proline(out) + Na(+)(out)</text>
        <dbReference type="Rhea" id="RHEA:28967"/>
        <dbReference type="ChEBI" id="CHEBI:29101"/>
        <dbReference type="ChEBI" id="CHEBI:60039"/>
    </reaction>
</comment>
<feature type="transmembrane region" description="Helical" evidence="14">
    <location>
        <begin position="368"/>
        <end position="390"/>
    </location>
</feature>
<name>A0A6C2UFX2_9BACT</name>
<dbReference type="InterPro" id="IPR038377">
    <property type="entry name" value="Na/Glc_symporter_sf"/>
</dbReference>
<feature type="transmembrane region" description="Helical" evidence="14">
    <location>
        <begin position="265"/>
        <end position="291"/>
    </location>
</feature>